<dbReference type="InterPro" id="IPR029050">
    <property type="entry name" value="Immunoprotect_excell_Ig-like"/>
</dbReference>
<dbReference type="EMBL" id="CP011546">
    <property type="protein sequence ID" value="AKK11136.1"/>
    <property type="molecule type" value="Genomic_DNA"/>
</dbReference>
<dbReference type="Gene3D" id="2.60.40.1240">
    <property type="match status" value="1"/>
</dbReference>
<evidence type="ECO:0000313" key="6">
    <source>
        <dbReference type="Proteomes" id="UP000035548"/>
    </source>
</evidence>
<name>A0A0G3HCR6_9CORY</name>
<evidence type="ECO:0000256" key="3">
    <source>
        <dbReference type="SAM" id="SignalP"/>
    </source>
</evidence>
<feature type="region of interest" description="Disordered" evidence="2">
    <location>
        <begin position="224"/>
        <end position="263"/>
    </location>
</feature>
<feature type="domain" description="DUF4352" evidence="4">
    <location>
        <begin position="74"/>
        <end position="174"/>
    </location>
</feature>
<evidence type="ECO:0000256" key="1">
    <source>
        <dbReference type="ARBA" id="ARBA00022729"/>
    </source>
</evidence>
<dbReference type="PATRIC" id="fig|1072256.5.peg.1130"/>
<keyword evidence="1 3" id="KW-0732">Signal</keyword>
<accession>A0A0G3HCR6</accession>
<organism evidence="5 6">
    <name type="scientific">Corynebacterium uterequi</name>
    <dbReference type="NCBI Taxonomy" id="1072256"/>
    <lineage>
        <taxon>Bacteria</taxon>
        <taxon>Bacillati</taxon>
        <taxon>Actinomycetota</taxon>
        <taxon>Actinomycetes</taxon>
        <taxon>Mycobacteriales</taxon>
        <taxon>Corynebacteriaceae</taxon>
        <taxon>Corynebacterium</taxon>
    </lineage>
</organism>
<feature type="compositionally biased region" description="Low complexity" evidence="2">
    <location>
        <begin position="253"/>
        <end position="262"/>
    </location>
</feature>
<reference evidence="6" key="2">
    <citation type="submission" date="2015-05" db="EMBL/GenBank/DDBJ databases">
        <title>Complete genome sequence of Corynebacterium uterequi DSM 45634, isolated from the uterus of a maiden mare.</title>
        <authorList>
            <person name="Ruckert C."/>
            <person name="Albersmeier A."/>
            <person name="Winkler A."/>
            <person name="Tauch A."/>
        </authorList>
    </citation>
    <scope>NUCLEOTIDE SEQUENCE [LARGE SCALE GENOMIC DNA]</scope>
    <source>
        <strain evidence="6">DSM 45634</strain>
    </source>
</reference>
<feature type="chain" id="PRO_5002554853" evidence="3">
    <location>
        <begin position="26"/>
        <end position="305"/>
    </location>
</feature>
<protein>
    <submittedName>
        <fullName evidence="5">Putative DUF4352 family protein</fullName>
    </submittedName>
</protein>
<evidence type="ECO:0000256" key="2">
    <source>
        <dbReference type="SAM" id="MobiDB-lite"/>
    </source>
</evidence>
<sequence>MKKVLRSAGVLAAALMLLLSGCSPDDSPPTSPDTTAAPGAIGAVDLSNLHPFGVPVEAPGVTLTVTSVTRSPELQLWADGVRRGSAPHETTTAQDGAEFFSVTTTVENTGPAPMDLSCGYAIDAALFNDKAQRYAPVEDLSRLIDTPECNAELNPGMSATMTWAFEIPRGVTMRAFGFFHPELAYGDYTLVDLSKAKTTATTTAKATTTKTPKTVTKRSTTVKTTVTTTESVPGEYHDPEDIADAEPTDVEDPWGSPDGPSDPIYPNGGSEIVSCGDPAVVPPGTTFYADGTAGWTQYCADLMGG</sequence>
<dbReference type="PROSITE" id="PS51257">
    <property type="entry name" value="PROKAR_LIPOPROTEIN"/>
    <property type="match status" value="1"/>
</dbReference>
<reference evidence="5 6" key="1">
    <citation type="journal article" date="2015" name="Genome Announc.">
        <title>Virulence Factor Genes Detected in the Complete Genome Sequence of Corynebacterium uterequi DSM 45634, Isolated from the Uterus of a Maiden Mare.</title>
        <authorList>
            <person name="Ruckert C."/>
            <person name="Kriete M."/>
            <person name="Jaenicke S."/>
            <person name="Winkler A."/>
            <person name="Tauch A."/>
        </authorList>
    </citation>
    <scope>NUCLEOTIDE SEQUENCE [LARGE SCALE GENOMIC DNA]</scope>
    <source>
        <strain evidence="5 6">DSM 45634</strain>
    </source>
</reference>
<evidence type="ECO:0000259" key="4">
    <source>
        <dbReference type="Pfam" id="PF11611"/>
    </source>
</evidence>
<proteinExistence type="predicted"/>
<gene>
    <name evidence="5" type="ORF">CUTER_05700</name>
</gene>
<dbReference type="Proteomes" id="UP000035548">
    <property type="component" value="Chromosome"/>
</dbReference>
<evidence type="ECO:0000313" key="5">
    <source>
        <dbReference type="EMBL" id="AKK11136.1"/>
    </source>
</evidence>
<dbReference type="KEGG" id="cut:CUTER_05700"/>
<dbReference type="AlphaFoldDB" id="A0A0G3HCR6"/>
<dbReference type="Pfam" id="PF11611">
    <property type="entry name" value="DUF4352"/>
    <property type="match status" value="1"/>
</dbReference>
<dbReference type="STRING" id="1072256.CUTER_05700"/>
<dbReference type="InterPro" id="IPR029051">
    <property type="entry name" value="DUF4352"/>
</dbReference>
<dbReference type="RefSeq" id="WP_047259595.1">
    <property type="nucleotide sequence ID" value="NZ_CP011546.1"/>
</dbReference>
<dbReference type="OrthoDB" id="4237360at2"/>
<keyword evidence="6" id="KW-1185">Reference proteome</keyword>
<feature type="compositionally biased region" description="Acidic residues" evidence="2">
    <location>
        <begin position="241"/>
        <end position="252"/>
    </location>
</feature>
<feature type="signal peptide" evidence="3">
    <location>
        <begin position="1"/>
        <end position="25"/>
    </location>
</feature>